<dbReference type="RefSeq" id="WP_008483228.1">
    <property type="nucleotide sequence ID" value="NZ_AMRI01000005.1"/>
</dbReference>
<evidence type="ECO:0000256" key="5">
    <source>
        <dbReference type="ARBA" id="ARBA00023136"/>
    </source>
</evidence>
<comment type="caution">
    <text evidence="7">The sequence shown here is derived from an EMBL/GenBank/DDBJ whole genome shotgun (WGS) entry which is preliminary data.</text>
</comment>
<comment type="similarity">
    <text evidence="2">Belongs to the TMEM86 family.</text>
</comment>
<evidence type="ECO:0000256" key="4">
    <source>
        <dbReference type="ARBA" id="ARBA00022989"/>
    </source>
</evidence>
<feature type="transmembrane region" description="Helical" evidence="6">
    <location>
        <begin position="187"/>
        <end position="204"/>
    </location>
</feature>
<evidence type="ECO:0000256" key="2">
    <source>
        <dbReference type="ARBA" id="ARBA00007375"/>
    </source>
</evidence>
<evidence type="ECO:0008006" key="9">
    <source>
        <dbReference type="Google" id="ProtNLM"/>
    </source>
</evidence>
<keyword evidence="8" id="KW-1185">Reference proteome</keyword>
<evidence type="ECO:0000256" key="6">
    <source>
        <dbReference type="SAM" id="Phobius"/>
    </source>
</evidence>
<name>K2JNU8_9GAMM</name>
<evidence type="ECO:0000256" key="1">
    <source>
        <dbReference type="ARBA" id="ARBA00004141"/>
    </source>
</evidence>
<dbReference type="GO" id="GO:0016020">
    <property type="term" value="C:membrane"/>
    <property type="evidence" value="ECO:0007669"/>
    <property type="project" value="UniProtKB-SubCell"/>
</dbReference>
<evidence type="ECO:0000313" key="7">
    <source>
        <dbReference type="EMBL" id="EKE76152.1"/>
    </source>
</evidence>
<dbReference type="EMBL" id="AMRI01000005">
    <property type="protein sequence ID" value="EKE76152.1"/>
    <property type="molecule type" value="Genomic_DNA"/>
</dbReference>
<feature type="transmembrane region" description="Helical" evidence="6">
    <location>
        <begin position="50"/>
        <end position="68"/>
    </location>
</feature>
<keyword evidence="4 6" id="KW-1133">Transmembrane helix</keyword>
<dbReference type="eggNOG" id="COG3714">
    <property type="taxonomic scope" value="Bacteria"/>
</dbReference>
<proteinExistence type="inferred from homology"/>
<dbReference type="PANTHER" id="PTHR31885">
    <property type="entry name" value="GH04784P"/>
    <property type="match status" value="1"/>
</dbReference>
<feature type="transmembrane region" description="Helical" evidence="6">
    <location>
        <begin position="156"/>
        <end position="175"/>
    </location>
</feature>
<gene>
    <name evidence="7" type="ORF">B3C1_04570</name>
</gene>
<organism evidence="7 8">
    <name type="scientific">Gallaecimonas xiamenensis 3-C-1</name>
    <dbReference type="NCBI Taxonomy" id="745411"/>
    <lineage>
        <taxon>Bacteria</taxon>
        <taxon>Pseudomonadati</taxon>
        <taxon>Pseudomonadota</taxon>
        <taxon>Gammaproteobacteria</taxon>
        <taxon>Enterobacterales</taxon>
        <taxon>Gallaecimonadaceae</taxon>
        <taxon>Gallaecimonas</taxon>
    </lineage>
</organism>
<feature type="transmembrane region" description="Helical" evidence="6">
    <location>
        <begin position="131"/>
        <end position="150"/>
    </location>
</feature>
<dbReference type="STRING" id="745411.B3C1_04570"/>
<dbReference type="GO" id="GO:0016787">
    <property type="term" value="F:hydrolase activity"/>
    <property type="evidence" value="ECO:0007669"/>
    <property type="project" value="TreeGrafter"/>
</dbReference>
<comment type="subcellular location">
    <subcellularLocation>
        <location evidence="1">Membrane</location>
        <topology evidence="1">Multi-pass membrane protein</topology>
    </subcellularLocation>
</comment>
<keyword evidence="3 6" id="KW-0812">Transmembrane</keyword>
<dbReference type="InterPro" id="IPR012506">
    <property type="entry name" value="TMEM86B-like"/>
</dbReference>
<accession>K2JNU8</accession>
<reference evidence="7 8" key="1">
    <citation type="journal article" date="2012" name="J. Bacteriol.">
        <title>Genome Sequence of Gallaecimonas xiamenensis Type Strain 3-C-1.</title>
        <authorList>
            <person name="Lai Q."/>
            <person name="Wang L."/>
            <person name="Wang W."/>
            <person name="Shao Z."/>
        </authorList>
    </citation>
    <scope>NUCLEOTIDE SEQUENCE [LARGE SCALE GENOMIC DNA]</scope>
    <source>
        <strain evidence="7 8">3-C-1</strain>
    </source>
</reference>
<dbReference type="Pfam" id="PF07947">
    <property type="entry name" value="YhhN"/>
    <property type="match status" value="1"/>
</dbReference>
<feature type="transmembrane region" description="Helical" evidence="6">
    <location>
        <begin position="100"/>
        <end position="119"/>
    </location>
</feature>
<dbReference type="Proteomes" id="UP000006755">
    <property type="component" value="Unassembled WGS sequence"/>
</dbReference>
<dbReference type="PANTHER" id="PTHR31885:SF6">
    <property type="entry name" value="GH04784P"/>
    <property type="match status" value="1"/>
</dbReference>
<protein>
    <recommendedName>
        <fullName evidence="9">Lysoplasmalogenase</fullName>
    </recommendedName>
</protein>
<feature type="transmembrane region" description="Helical" evidence="6">
    <location>
        <begin position="75"/>
        <end position="94"/>
    </location>
</feature>
<sequence>MLNLVFAALGLGHMAAAYRGPKWFFYLSKPGAMLVLVAMALGLGASDSPYGRWLLAGLLLSTLGDILLMLPKDRFVAGLVAFLLAHLCYVAAFWPQEHGLHWPWLLALLVVAALVLRLLWPGLGAFKGPVLGYMAAILLMAWLAGERYLAAPGSGTALAALGALVFMLSDSVLALDRFRRPFKAASAVIMGTYYGAQYLLVLSLT</sequence>
<dbReference type="OrthoDB" id="5592477at2"/>
<keyword evidence="5 6" id="KW-0472">Membrane</keyword>
<dbReference type="AlphaFoldDB" id="K2JNU8"/>
<evidence type="ECO:0000313" key="8">
    <source>
        <dbReference type="Proteomes" id="UP000006755"/>
    </source>
</evidence>
<evidence type="ECO:0000256" key="3">
    <source>
        <dbReference type="ARBA" id="ARBA00022692"/>
    </source>
</evidence>